<evidence type="ECO:0000256" key="8">
    <source>
        <dbReference type="ARBA" id="ARBA00048090"/>
    </source>
</evidence>
<keyword evidence="6" id="KW-0418">Kinase</keyword>
<dbReference type="EMBL" id="UINC01138703">
    <property type="protein sequence ID" value="SVD24812.1"/>
    <property type="molecule type" value="Genomic_DNA"/>
</dbReference>
<dbReference type="EC" id="2.7.1.12" evidence="3"/>
<organism evidence="9">
    <name type="scientific">marine metagenome</name>
    <dbReference type="NCBI Taxonomy" id="408172"/>
    <lineage>
        <taxon>unclassified sequences</taxon>
        <taxon>metagenomes</taxon>
        <taxon>ecological metagenomes</taxon>
    </lineage>
</organism>
<evidence type="ECO:0000256" key="5">
    <source>
        <dbReference type="ARBA" id="ARBA00022741"/>
    </source>
</evidence>
<dbReference type="GO" id="GO:0005524">
    <property type="term" value="F:ATP binding"/>
    <property type="evidence" value="ECO:0007669"/>
    <property type="project" value="UniProtKB-KW"/>
</dbReference>
<name>A0A382TSV6_9ZZZZ</name>
<comment type="similarity">
    <text evidence="2">Belongs to the gluconokinase GntK/GntV family.</text>
</comment>
<comment type="pathway">
    <text evidence="1">Carbohydrate acid metabolism.</text>
</comment>
<dbReference type="InterPro" id="IPR006001">
    <property type="entry name" value="Therm_gnt_kin"/>
</dbReference>
<evidence type="ECO:0000256" key="6">
    <source>
        <dbReference type="ARBA" id="ARBA00022777"/>
    </source>
</evidence>
<reference evidence="9" key="1">
    <citation type="submission" date="2018-05" db="EMBL/GenBank/DDBJ databases">
        <authorList>
            <person name="Lanie J.A."/>
            <person name="Ng W.-L."/>
            <person name="Kazmierczak K.M."/>
            <person name="Andrzejewski T.M."/>
            <person name="Davidsen T.M."/>
            <person name="Wayne K.J."/>
            <person name="Tettelin H."/>
            <person name="Glass J.I."/>
            <person name="Rusch D."/>
            <person name="Podicherti R."/>
            <person name="Tsui H.-C.T."/>
            <person name="Winkler M.E."/>
        </authorList>
    </citation>
    <scope>NUCLEOTIDE SEQUENCE</scope>
</reference>
<proteinExistence type="inferred from homology"/>
<dbReference type="PANTHER" id="PTHR43442:SF3">
    <property type="entry name" value="GLUCONOKINASE-RELATED"/>
    <property type="match status" value="1"/>
</dbReference>
<protein>
    <recommendedName>
        <fullName evidence="3">gluconokinase</fullName>
        <ecNumber evidence="3">2.7.1.12</ecNumber>
    </recommendedName>
</protein>
<dbReference type="GO" id="GO:0046316">
    <property type="term" value="F:gluconokinase activity"/>
    <property type="evidence" value="ECO:0007669"/>
    <property type="project" value="UniProtKB-EC"/>
</dbReference>
<feature type="non-terminal residue" evidence="9">
    <location>
        <position position="53"/>
    </location>
</feature>
<dbReference type="GO" id="GO:0005737">
    <property type="term" value="C:cytoplasm"/>
    <property type="evidence" value="ECO:0007669"/>
    <property type="project" value="TreeGrafter"/>
</dbReference>
<dbReference type="Gene3D" id="3.40.50.300">
    <property type="entry name" value="P-loop containing nucleotide triphosphate hydrolases"/>
    <property type="match status" value="1"/>
</dbReference>
<evidence type="ECO:0000256" key="3">
    <source>
        <dbReference type="ARBA" id="ARBA00012054"/>
    </source>
</evidence>
<evidence type="ECO:0000256" key="4">
    <source>
        <dbReference type="ARBA" id="ARBA00022679"/>
    </source>
</evidence>
<evidence type="ECO:0000256" key="1">
    <source>
        <dbReference type="ARBA" id="ARBA00004761"/>
    </source>
</evidence>
<gene>
    <name evidence="9" type="ORF">METZ01_LOCUS377666</name>
</gene>
<evidence type="ECO:0000256" key="2">
    <source>
        <dbReference type="ARBA" id="ARBA00008420"/>
    </source>
</evidence>
<sequence>MSFYDADDFHPQNNIDKMVNNIPLTDDDRKSWLMDLSERIRQWCSNGGAILAC</sequence>
<dbReference type="AlphaFoldDB" id="A0A382TSV6"/>
<keyword evidence="5" id="KW-0547">Nucleotide-binding</keyword>
<evidence type="ECO:0000256" key="7">
    <source>
        <dbReference type="ARBA" id="ARBA00022840"/>
    </source>
</evidence>
<keyword evidence="7" id="KW-0067">ATP-binding</keyword>
<dbReference type="PANTHER" id="PTHR43442">
    <property type="entry name" value="GLUCONOKINASE-RELATED"/>
    <property type="match status" value="1"/>
</dbReference>
<dbReference type="GO" id="GO:0005975">
    <property type="term" value="P:carbohydrate metabolic process"/>
    <property type="evidence" value="ECO:0007669"/>
    <property type="project" value="InterPro"/>
</dbReference>
<accession>A0A382TSV6</accession>
<evidence type="ECO:0000313" key="9">
    <source>
        <dbReference type="EMBL" id="SVD24812.1"/>
    </source>
</evidence>
<keyword evidence="4" id="KW-0808">Transferase</keyword>
<comment type="catalytic activity">
    <reaction evidence="8">
        <text>D-gluconate + ATP = 6-phospho-D-gluconate + ADP + H(+)</text>
        <dbReference type="Rhea" id="RHEA:19433"/>
        <dbReference type="ChEBI" id="CHEBI:15378"/>
        <dbReference type="ChEBI" id="CHEBI:18391"/>
        <dbReference type="ChEBI" id="CHEBI:30616"/>
        <dbReference type="ChEBI" id="CHEBI:58759"/>
        <dbReference type="ChEBI" id="CHEBI:456216"/>
        <dbReference type="EC" id="2.7.1.12"/>
    </reaction>
</comment>
<dbReference type="InterPro" id="IPR027417">
    <property type="entry name" value="P-loop_NTPase"/>
</dbReference>